<dbReference type="PANTHER" id="PTHR47354">
    <property type="entry name" value="NADH OXIDOREDUCTASE HCR"/>
    <property type="match status" value="1"/>
</dbReference>
<comment type="caution">
    <text evidence="2">The sequence shown here is derived from an EMBL/GenBank/DDBJ whole genome shotgun (WGS) entry which is preliminary data.</text>
</comment>
<dbReference type="EMBL" id="PHNJ01000003">
    <property type="protein sequence ID" value="TYL39403.1"/>
    <property type="molecule type" value="Genomic_DNA"/>
</dbReference>
<dbReference type="SUPFAM" id="SSF52343">
    <property type="entry name" value="Ferredoxin reductase-like, C-terminal NADP-linked domain"/>
    <property type="match status" value="1"/>
</dbReference>
<keyword evidence="3" id="KW-1185">Reference proteome</keyword>
<dbReference type="InterPro" id="IPR001709">
    <property type="entry name" value="Flavoprot_Pyr_Nucl_cyt_Rdtase"/>
</dbReference>
<dbReference type="InterPro" id="IPR039261">
    <property type="entry name" value="FNR_nucleotide-bd"/>
</dbReference>
<dbReference type="CDD" id="cd00322">
    <property type="entry name" value="FNR_like"/>
    <property type="match status" value="1"/>
</dbReference>
<dbReference type="AlphaFoldDB" id="A0A8J8Q6C9"/>
<dbReference type="Proteomes" id="UP000766904">
    <property type="component" value="Unassembled WGS sequence"/>
</dbReference>
<dbReference type="InterPro" id="IPR001433">
    <property type="entry name" value="OxRdtase_FAD/NAD-bd"/>
</dbReference>
<dbReference type="InterPro" id="IPR008333">
    <property type="entry name" value="Cbr1-like_FAD-bd_dom"/>
</dbReference>
<organism evidence="2 3">
    <name type="scientific">Natronococcus pandeyae</name>
    <dbReference type="NCBI Taxonomy" id="2055836"/>
    <lineage>
        <taxon>Archaea</taxon>
        <taxon>Methanobacteriati</taxon>
        <taxon>Methanobacteriota</taxon>
        <taxon>Stenosarchaea group</taxon>
        <taxon>Halobacteria</taxon>
        <taxon>Halobacteriales</taxon>
        <taxon>Natrialbaceae</taxon>
        <taxon>Natronococcus</taxon>
    </lineage>
</organism>
<dbReference type="InterPro" id="IPR017938">
    <property type="entry name" value="Riboflavin_synthase-like_b-brl"/>
</dbReference>
<dbReference type="RefSeq" id="WP_148857324.1">
    <property type="nucleotide sequence ID" value="NZ_PHNJ01000003.1"/>
</dbReference>
<reference evidence="2" key="1">
    <citation type="submission" date="2017-11" db="EMBL/GenBank/DDBJ databases">
        <authorList>
            <person name="Kajale S.C."/>
            <person name="Sharma A."/>
        </authorList>
    </citation>
    <scope>NUCLEOTIDE SEQUENCE</scope>
    <source>
        <strain evidence="2">LS1_42</strain>
    </source>
</reference>
<dbReference type="PANTHER" id="PTHR47354:SF5">
    <property type="entry name" value="PROTEIN RFBI"/>
    <property type="match status" value="1"/>
</dbReference>
<gene>
    <name evidence="2" type="ORF">CV102_07810</name>
</gene>
<evidence type="ECO:0000313" key="3">
    <source>
        <dbReference type="Proteomes" id="UP000766904"/>
    </source>
</evidence>
<dbReference type="PROSITE" id="PS51384">
    <property type="entry name" value="FAD_FR"/>
    <property type="match status" value="1"/>
</dbReference>
<dbReference type="Gene3D" id="2.40.30.10">
    <property type="entry name" value="Translation factors"/>
    <property type="match status" value="1"/>
</dbReference>
<sequence length="240" mass="26967">MTLTATVADVHQMTPDVKQFRLVADEHRFEYDPGQHTTIHFETDGEEDARPYTAVNVPGTKQLVLAIKRYDGGTGSVYMHERTPGDEVEIEPVDGDLSVRNLDRDALFIATGTGITPLYPMIEQYARAGRGDARLLFGERDQEHLIFRESLDQLRAGHDRVSVEYVLSDADSEAWNGRTGHVQDHLENTLDELDHRDETDCYVCGVPEMVVETREILGTAGIDEERIYTEGWESDAADGE</sequence>
<dbReference type="SUPFAM" id="SSF63380">
    <property type="entry name" value="Riboflavin synthase domain-like"/>
    <property type="match status" value="1"/>
</dbReference>
<proteinExistence type="predicted"/>
<dbReference type="InterPro" id="IPR017927">
    <property type="entry name" value="FAD-bd_FR_type"/>
</dbReference>
<feature type="domain" description="FAD-binding FR-type" evidence="1">
    <location>
        <begin position="1"/>
        <end position="100"/>
    </location>
</feature>
<dbReference type="Pfam" id="PF00175">
    <property type="entry name" value="NAD_binding_1"/>
    <property type="match status" value="1"/>
</dbReference>
<accession>A0A8J8Q6C9</accession>
<evidence type="ECO:0000259" key="1">
    <source>
        <dbReference type="PROSITE" id="PS51384"/>
    </source>
</evidence>
<dbReference type="GO" id="GO:0016491">
    <property type="term" value="F:oxidoreductase activity"/>
    <property type="evidence" value="ECO:0007669"/>
    <property type="project" value="InterPro"/>
</dbReference>
<dbReference type="InterPro" id="IPR050415">
    <property type="entry name" value="MRET"/>
</dbReference>
<evidence type="ECO:0000313" key="2">
    <source>
        <dbReference type="EMBL" id="TYL39403.1"/>
    </source>
</evidence>
<dbReference type="Pfam" id="PF00970">
    <property type="entry name" value="FAD_binding_6"/>
    <property type="match status" value="1"/>
</dbReference>
<dbReference type="Gene3D" id="3.40.50.80">
    <property type="entry name" value="Nucleotide-binding domain of ferredoxin-NADP reductase (FNR) module"/>
    <property type="match status" value="1"/>
</dbReference>
<dbReference type="OrthoDB" id="35401at2157"/>
<name>A0A8J8Q6C9_9EURY</name>
<dbReference type="PRINTS" id="PR00371">
    <property type="entry name" value="FPNCR"/>
</dbReference>
<dbReference type="PRINTS" id="PR00410">
    <property type="entry name" value="PHEHYDRXLASE"/>
</dbReference>
<protein>
    <submittedName>
        <fullName evidence="2">Phenol hydroxylase</fullName>
    </submittedName>
</protein>